<comment type="catalytic activity">
    <reaction evidence="4">
        <text>a secondary aliphatic amine + O2 + H2O = a primary amine + an aldehyde + H2O2</text>
        <dbReference type="Rhea" id="RHEA:26414"/>
        <dbReference type="ChEBI" id="CHEBI:15377"/>
        <dbReference type="ChEBI" id="CHEBI:15379"/>
        <dbReference type="ChEBI" id="CHEBI:16240"/>
        <dbReference type="ChEBI" id="CHEBI:17478"/>
        <dbReference type="ChEBI" id="CHEBI:58855"/>
        <dbReference type="ChEBI" id="CHEBI:65296"/>
        <dbReference type="EC" id="1.4.3.4"/>
    </reaction>
</comment>
<evidence type="ECO:0000256" key="2">
    <source>
        <dbReference type="ARBA" id="ARBA00005995"/>
    </source>
</evidence>
<accession>A0A8H6DZB0</accession>
<dbReference type="Proteomes" id="UP000624244">
    <property type="component" value="Unassembled WGS sequence"/>
</dbReference>
<dbReference type="Gene3D" id="1.10.405.10">
    <property type="entry name" value="Guanine Nucleotide Dissociation Inhibitor, domain 1"/>
    <property type="match status" value="1"/>
</dbReference>
<evidence type="ECO:0000256" key="1">
    <source>
        <dbReference type="ARBA" id="ARBA00001974"/>
    </source>
</evidence>
<organism evidence="8 9">
    <name type="scientific">Cochliobolus sativus</name>
    <name type="common">Common root rot and spot blotch fungus</name>
    <name type="synonym">Bipolaris sorokiniana</name>
    <dbReference type="NCBI Taxonomy" id="45130"/>
    <lineage>
        <taxon>Eukaryota</taxon>
        <taxon>Fungi</taxon>
        <taxon>Dikarya</taxon>
        <taxon>Ascomycota</taxon>
        <taxon>Pezizomycotina</taxon>
        <taxon>Dothideomycetes</taxon>
        <taxon>Pleosporomycetidae</taxon>
        <taxon>Pleosporales</taxon>
        <taxon>Pleosporineae</taxon>
        <taxon>Pleosporaceae</taxon>
        <taxon>Bipolaris</taxon>
    </lineage>
</organism>
<dbReference type="InterPro" id="IPR036188">
    <property type="entry name" value="FAD/NAD-bd_sf"/>
</dbReference>
<feature type="binding site" evidence="5">
    <location>
        <position position="381"/>
    </location>
    <ligand>
        <name>substrate</name>
    </ligand>
</feature>
<dbReference type="EMBL" id="WNKQ01000002">
    <property type="protein sequence ID" value="KAF5853577.1"/>
    <property type="molecule type" value="Genomic_DNA"/>
</dbReference>
<dbReference type="SUPFAM" id="SSF51905">
    <property type="entry name" value="FAD/NAD(P)-binding domain"/>
    <property type="match status" value="1"/>
</dbReference>
<dbReference type="PANTHER" id="PTHR43563">
    <property type="entry name" value="AMINE OXIDASE"/>
    <property type="match status" value="1"/>
</dbReference>
<gene>
    <name evidence="8" type="ORF">GGP41_002182</name>
</gene>
<comment type="cofactor">
    <cofactor evidence="1 6">
        <name>FAD</name>
        <dbReference type="ChEBI" id="CHEBI:57692"/>
    </cofactor>
</comment>
<evidence type="ECO:0000256" key="3">
    <source>
        <dbReference type="ARBA" id="ARBA00023002"/>
    </source>
</evidence>
<dbReference type="InterPro" id="IPR002937">
    <property type="entry name" value="Amino_oxidase"/>
</dbReference>
<feature type="domain" description="Amine oxidase" evidence="7">
    <location>
        <begin position="44"/>
        <end position="488"/>
    </location>
</feature>
<feature type="binding site" evidence="5">
    <location>
        <position position="464"/>
    </location>
    <ligand>
        <name>FAD</name>
        <dbReference type="ChEBI" id="CHEBI:57692"/>
    </ligand>
</feature>
<evidence type="ECO:0000256" key="4">
    <source>
        <dbReference type="ARBA" id="ARBA00048448"/>
    </source>
</evidence>
<keyword evidence="6" id="KW-0285">Flavoprotein</keyword>
<proteinExistence type="inferred from homology"/>
<comment type="caution">
    <text evidence="8">The sequence shown here is derived from an EMBL/GenBank/DDBJ whole genome shotgun (WGS) entry which is preliminary data.</text>
</comment>
<dbReference type="GO" id="GO:0097621">
    <property type="term" value="F:monoamine oxidase activity"/>
    <property type="evidence" value="ECO:0007669"/>
    <property type="project" value="UniProtKB-EC"/>
</dbReference>
<sequence length="491" mass="52918">MGLSKPSSLSRYSSMLPLIPFITAPVPAAAVPESADVVVVGAGLAGLTAARDLLEAGKSVIVLEGRDRVGGKVYNKPLKNGGVTEVGAEFVGPTQDKVLQMIADLGLETFDTYIEGETVLYLNGIRSTYNPDPQLGGAPPLEEAALMQIASTRTQLDAWAAELNTGAPWSHPKASEWDSITFDQYLDTLNLVPGAKFALATFCKSIFAAEPHEISLLYLLAYVAGAGNETTVGNLERLTATKGGAQEKRVVGGTGLIPERLAKKVGTEYIALNAGVTQITRTYSGYEIESRAGKVYAERVVLAMSPPLVHQIKFQPELPESRQHLNSDTKMPAIGKGVPIYKTPFWRKEGLSGQVLSNSGPVRVTFDSTPEDSSFGAILGFIFGDEMRALDKLSAEEAQKQIMDTCVKYYGEQARDITEFVLQRWDLEEFSRGGPVALVPPHILTKYGPALRESVGGIYFAGTETSEYWVGYMEGAIRSGERVAKEILGSS</sequence>
<feature type="binding site" evidence="5">
    <location>
        <position position="276"/>
    </location>
    <ligand>
        <name>FAD</name>
        <dbReference type="ChEBI" id="CHEBI:57692"/>
    </ligand>
</feature>
<reference evidence="8" key="1">
    <citation type="submission" date="2019-11" db="EMBL/GenBank/DDBJ databases">
        <title>Bipolaris sorokiniana Genome sequencing.</title>
        <authorList>
            <person name="Wang H."/>
        </authorList>
    </citation>
    <scope>NUCLEOTIDE SEQUENCE</scope>
</reference>
<protein>
    <recommendedName>
        <fullName evidence="6">Amine oxidase</fullName>
        <ecNumber evidence="6">1.4.3.-</ecNumber>
    </recommendedName>
</protein>
<evidence type="ECO:0000313" key="8">
    <source>
        <dbReference type="EMBL" id="KAF5853577.1"/>
    </source>
</evidence>
<dbReference type="Pfam" id="PF01593">
    <property type="entry name" value="Amino_oxidase"/>
    <property type="match status" value="1"/>
</dbReference>
<dbReference type="Gene3D" id="3.90.660.10">
    <property type="match status" value="1"/>
</dbReference>
<dbReference type="Gene3D" id="3.50.50.60">
    <property type="entry name" value="FAD/NAD(P)-binding domain"/>
    <property type="match status" value="1"/>
</dbReference>
<dbReference type="InterPro" id="IPR050703">
    <property type="entry name" value="Flavin_MAO"/>
</dbReference>
<comment type="similarity">
    <text evidence="2 6">Belongs to the flavin monoamine oxidase family.</text>
</comment>
<evidence type="ECO:0000259" key="7">
    <source>
        <dbReference type="Pfam" id="PF01593"/>
    </source>
</evidence>
<keyword evidence="6" id="KW-0274">FAD</keyword>
<evidence type="ECO:0000256" key="6">
    <source>
        <dbReference type="RuleBase" id="RU362067"/>
    </source>
</evidence>
<dbReference type="PANTHER" id="PTHR43563:SF14">
    <property type="entry name" value="AMINE OXIDASE"/>
    <property type="match status" value="1"/>
</dbReference>
<dbReference type="SUPFAM" id="SSF54373">
    <property type="entry name" value="FAD-linked reductases, C-terminal domain"/>
    <property type="match status" value="1"/>
</dbReference>
<dbReference type="PRINTS" id="PR00757">
    <property type="entry name" value="AMINEOXDASEF"/>
</dbReference>
<dbReference type="AlphaFoldDB" id="A0A8H6DZB0"/>
<keyword evidence="3 6" id="KW-0560">Oxidoreductase</keyword>
<evidence type="ECO:0000256" key="5">
    <source>
        <dbReference type="PIRSR" id="PIRSR601613-1"/>
    </source>
</evidence>
<name>A0A8H6DZB0_COCSA</name>
<dbReference type="EC" id="1.4.3.-" evidence="6"/>
<dbReference type="InterPro" id="IPR001613">
    <property type="entry name" value="Flavin_amine_oxidase"/>
</dbReference>
<evidence type="ECO:0000313" key="9">
    <source>
        <dbReference type="Proteomes" id="UP000624244"/>
    </source>
</evidence>